<evidence type="ECO:0000313" key="6">
    <source>
        <dbReference type="Proteomes" id="UP001231189"/>
    </source>
</evidence>
<feature type="region of interest" description="Disordered" evidence="2">
    <location>
        <begin position="177"/>
        <end position="263"/>
    </location>
</feature>
<feature type="region of interest" description="Disordered" evidence="2">
    <location>
        <begin position="19"/>
        <end position="54"/>
    </location>
</feature>
<evidence type="ECO:0000256" key="2">
    <source>
        <dbReference type="SAM" id="MobiDB-lite"/>
    </source>
</evidence>
<dbReference type="Gene3D" id="4.10.60.10">
    <property type="entry name" value="Zinc finger, CCHC-type"/>
    <property type="match status" value="1"/>
</dbReference>
<dbReference type="Pfam" id="PF13966">
    <property type="entry name" value="zf-RVT"/>
    <property type="match status" value="1"/>
</dbReference>
<feature type="region of interest" description="Disordered" evidence="2">
    <location>
        <begin position="913"/>
        <end position="933"/>
    </location>
</feature>
<keyword evidence="6" id="KW-1185">Reference proteome</keyword>
<evidence type="ECO:0000259" key="4">
    <source>
        <dbReference type="PROSITE" id="PS50878"/>
    </source>
</evidence>
<name>A0AAD8V372_LOLMU</name>
<feature type="domain" description="CCHC-type" evidence="3">
    <location>
        <begin position="442"/>
        <end position="457"/>
    </location>
</feature>
<dbReference type="InterPro" id="IPR036875">
    <property type="entry name" value="Znf_CCHC_sf"/>
</dbReference>
<feature type="region of interest" description="Disordered" evidence="2">
    <location>
        <begin position="1034"/>
        <end position="1056"/>
    </location>
</feature>
<evidence type="ECO:0000259" key="3">
    <source>
        <dbReference type="PROSITE" id="PS50158"/>
    </source>
</evidence>
<evidence type="ECO:0000313" key="5">
    <source>
        <dbReference type="EMBL" id="KAK1590520.1"/>
    </source>
</evidence>
<dbReference type="PROSITE" id="PS50878">
    <property type="entry name" value="RT_POL"/>
    <property type="match status" value="1"/>
</dbReference>
<dbReference type="Pfam" id="PF00078">
    <property type="entry name" value="RVT_1"/>
    <property type="match status" value="1"/>
</dbReference>
<dbReference type="Proteomes" id="UP001231189">
    <property type="component" value="Unassembled WGS sequence"/>
</dbReference>
<sequence>MCLTQRVCPGDKAGDWEVAVPHRRRRRKSATQGGRRDSAVCGPPTGSRFSPLAGEDAPWVEALSVVSSRDLDLEVDEPSEGEERPCPSVRCLGNFFAPPWVGAVVQDAAAPRPPLESEGPALAPPVLGEMEFPPLPSVGLPRVAPPPSSAVRRELAQPRRQMFHVGEVMVPLPADGALLPAAPPSPPGPALEGSQREVGETLPGPPGSLGRAGPAGPPGLGLVDRPLRRGIPGRGSGPSDTSHVSVSTDQGPDASSLQSFAVSTPPPKPFKWWWLPPGTLDLNLGFPAPPRDVRRHLHLAQTLTLANPIEGVPPSLAPMDRNYAYGKRSFEDSQGDYRRKRDQDLRQKLEREQEEQYRQQRIRDRDGDRAGSSSWRRDEERSRQDRLPPPPPGPRGREPGRPPNKKARRQPRTPQGPGPSALTADGSASGVAGPANPAHITCYNCGKQGHVQAECTDDPFCVNCKQSGHLSAMCAALSKALAPFWAGYGDGQQGFMCCEVPPEELQQPTANSATVIIEQGRLTEEEVEAEFKDLVDENWDWQVRQLSHSDFAVVFPSKESLRIAIRGGGLTLPSSKLKALITVQVGDPLASETLVETWVRLIGVPPPLRHADRLLLCTRELGRPIGVDAQSLEHPSAPIRMSWDALRRSRSRSSSQCSSTCKATASASSAKRISGMTPHPWPLRRWKTKGERKTRMKTTRRLMKIVGTDVAVVTARMTWNLPQPRREGLAVLATAVHLPASVFSQYGSNLTKDGDIFPMVAKIMSSAVVQPQPQTPPSSFDSDTQQASLSIICNTPEDPMEAEQCEPTPGKALRMSQEDREAAGLGSPSPLAAKEQLLRDSEKRSKNNHDRPSRRLMLEMAQAADTTVVDQNSPAGTVELHRAPAIVHNSSVRQLLLEDSPIPELGATVARAPRSKAVPAHAERKSARGKGISDGPVLERAVRIAADKNDMTKSVAAKTASTSSSPQILGTSPLAEFTAFQDSSVEDLLRVAKDSCILFKSVDKSPAQLVALIQAKELAQAELAAARQKVEEEAAKKKAEEAQKGAPDSAPSEETIKQDFTDVELRSLEVGENFFWAWLPANGHSGGMLIGVRDSVFEVGSIDKGQFYISVAVLHRATNRTMDFIGIYGPADHGRSSLFLQEISDKVAATPRPLIMGGDFNLIRAAEDKNNNNLNWPLMDLFNANIAAWALREIPRTGARFTWTNRQLNPVRSALDRVFVSPSFEALFPRCSLSAETSLGSDHTPLVFDTGEGLPVRSNRFFFEASWLERSDFRPLVQATWEGLSERVRGRDIVDWWNFMSAGLRQHLRGWSHNLGRDSKEAKATLLSQISQLDLQADAGGLDEEGWAARYHLEEQLLHLVKVEEEYWKQRGKTKWALQGDANTAYFHAVANGRRRKCQITVLNTPLGPITDQRLIQDHVYAFYRELLGSSATRCCGLAPETWSDQQRVSSEENDGLALTFSEAELECLVNDMKSNTAPGPDGLPVIFFKSFWPLVRRGILHILNDFVLGRIDIARLNFGILSLIPKVPGADQITQYRPIALINVIFKIVSKAYASRMDPVANRIIGPHQTAFIKGRNILDGPLALIEIIHEIKTKKLGGILLKLDFEKAYDRVNWDFLAEVLRGKGFEEGFIHRISQLVAGGQTAISINGVIGPFFRNKRGVRQGDPLSPLLFNFIGEALSAILSAAGRAGHIHGVVPHLIPGGVSHLQYADDTLILIQNSDEDIANLKFLLMCFEDMSGLKINYHKSEVIVMGQPARDQKLIANKLNCKLGAFPFIYLGLPISDRKLSLEQWLFLVRKLAVKVEPWLGKLMSSGGRLILSNACLDNLPMYAMGLFLLHDGIHARFDTHRSKFYWEGSGPKRKYHMVNWPTVCRPKELGGLGLLNTKKMNQALLLKWVWRLYQQEDTIWARLIRAKYRDATDIFSGNGHGGSQFWKSLHKVKHLFKVGAKHLVRDGHRTNFWLDWWIESRPLKEVFPHLFAICEDDRVSVATALQGEGLAIRFRRSLDQEGTRQWRNLCNLVEHVPLVHGMDQIRWHLDSSGLFSVKSLYFKMSQGTSVAHFKDMWESRVPLKIKIFSWQLALDKLPSNLQIATRHGPSTGCCALCGAPEDATHIFFSCSLAQFAWAVLRQLLGCNWRPANFPQFHAILSGFAGYSRRILWALFLAQSWALWTIRNKLSIDKKVINHPADFIYKTVIFLQLWRPKFKGLEKEGLCWMEREVRELYVSMKPRRGSSEASTSPTPARAALALP</sequence>
<feature type="compositionally biased region" description="Basic and acidic residues" evidence="2">
    <location>
        <begin position="328"/>
        <end position="386"/>
    </location>
</feature>
<dbReference type="Pfam" id="PF00098">
    <property type="entry name" value="zf-CCHC"/>
    <property type="match status" value="1"/>
</dbReference>
<feature type="compositionally biased region" description="Low complexity" evidence="2">
    <location>
        <begin position="652"/>
        <end position="674"/>
    </location>
</feature>
<dbReference type="Gene3D" id="3.60.10.10">
    <property type="entry name" value="Endonuclease/exonuclease/phosphatase"/>
    <property type="match status" value="1"/>
</dbReference>
<organism evidence="5 6">
    <name type="scientific">Lolium multiflorum</name>
    <name type="common">Italian ryegrass</name>
    <name type="synonym">Lolium perenne subsp. multiflorum</name>
    <dbReference type="NCBI Taxonomy" id="4521"/>
    <lineage>
        <taxon>Eukaryota</taxon>
        <taxon>Viridiplantae</taxon>
        <taxon>Streptophyta</taxon>
        <taxon>Embryophyta</taxon>
        <taxon>Tracheophyta</taxon>
        <taxon>Spermatophyta</taxon>
        <taxon>Magnoliopsida</taxon>
        <taxon>Liliopsida</taxon>
        <taxon>Poales</taxon>
        <taxon>Poaceae</taxon>
        <taxon>BOP clade</taxon>
        <taxon>Pooideae</taxon>
        <taxon>Poodae</taxon>
        <taxon>Poeae</taxon>
        <taxon>Poeae Chloroplast Group 2 (Poeae type)</taxon>
        <taxon>Loliodinae</taxon>
        <taxon>Loliinae</taxon>
        <taxon>Lolium</taxon>
    </lineage>
</organism>
<feature type="region of interest" description="Disordered" evidence="2">
    <location>
        <begin position="2233"/>
        <end position="2252"/>
    </location>
</feature>
<comment type="caution">
    <text evidence="5">The sequence shown here is derived from an EMBL/GenBank/DDBJ whole genome shotgun (WGS) entry which is preliminary data.</text>
</comment>
<dbReference type="PANTHER" id="PTHR33116">
    <property type="entry name" value="REVERSE TRANSCRIPTASE ZINC-BINDING DOMAIN-CONTAINING PROTEIN-RELATED-RELATED"/>
    <property type="match status" value="1"/>
</dbReference>
<evidence type="ECO:0000256" key="1">
    <source>
        <dbReference type="PROSITE-ProRule" id="PRU00047"/>
    </source>
</evidence>
<feature type="domain" description="Reverse transcriptase" evidence="4">
    <location>
        <begin position="1506"/>
        <end position="1784"/>
    </location>
</feature>
<dbReference type="InterPro" id="IPR005135">
    <property type="entry name" value="Endo/exonuclease/phosphatase"/>
</dbReference>
<accession>A0AAD8V372</accession>
<dbReference type="InterPro" id="IPR001878">
    <property type="entry name" value="Znf_CCHC"/>
</dbReference>
<feature type="region of interest" description="Disordered" evidence="2">
    <location>
        <begin position="328"/>
        <end position="432"/>
    </location>
</feature>
<keyword evidence="1" id="KW-0479">Metal-binding</keyword>
<dbReference type="InterPro" id="IPR000477">
    <property type="entry name" value="RT_dom"/>
</dbReference>
<dbReference type="InterPro" id="IPR043502">
    <property type="entry name" value="DNA/RNA_pol_sf"/>
</dbReference>
<dbReference type="SUPFAM" id="SSF57756">
    <property type="entry name" value="Retrovirus zinc finger-like domains"/>
    <property type="match status" value="1"/>
</dbReference>
<feature type="compositionally biased region" description="Basic and acidic residues" evidence="2">
    <location>
        <begin position="1034"/>
        <end position="1043"/>
    </location>
</feature>
<reference evidence="5" key="1">
    <citation type="submission" date="2023-07" db="EMBL/GenBank/DDBJ databases">
        <title>A chromosome-level genome assembly of Lolium multiflorum.</title>
        <authorList>
            <person name="Chen Y."/>
            <person name="Copetti D."/>
            <person name="Kolliker R."/>
            <person name="Studer B."/>
        </authorList>
    </citation>
    <scope>NUCLEOTIDE SEQUENCE</scope>
    <source>
        <strain evidence="5">02402/16</strain>
        <tissue evidence="5">Leaf</tissue>
    </source>
</reference>
<evidence type="ECO:0008006" key="7">
    <source>
        <dbReference type="Google" id="ProtNLM"/>
    </source>
</evidence>
<dbReference type="InterPro" id="IPR026960">
    <property type="entry name" value="RVT-Znf"/>
</dbReference>
<keyword evidence="1" id="KW-0862">Zinc</keyword>
<dbReference type="Pfam" id="PF03372">
    <property type="entry name" value="Exo_endo_phos"/>
    <property type="match status" value="1"/>
</dbReference>
<dbReference type="CDD" id="cd01650">
    <property type="entry name" value="RT_nLTR_like"/>
    <property type="match status" value="1"/>
</dbReference>
<dbReference type="GO" id="GO:0003676">
    <property type="term" value="F:nucleic acid binding"/>
    <property type="evidence" value="ECO:0007669"/>
    <property type="project" value="InterPro"/>
</dbReference>
<dbReference type="InterPro" id="IPR036691">
    <property type="entry name" value="Endo/exonu/phosph_ase_sf"/>
</dbReference>
<dbReference type="GO" id="GO:0008270">
    <property type="term" value="F:zinc ion binding"/>
    <property type="evidence" value="ECO:0007669"/>
    <property type="project" value="UniProtKB-KW"/>
</dbReference>
<feature type="compositionally biased region" description="Polar residues" evidence="2">
    <location>
        <begin position="239"/>
        <end position="262"/>
    </location>
</feature>
<dbReference type="SUPFAM" id="SSF56672">
    <property type="entry name" value="DNA/RNA polymerases"/>
    <property type="match status" value="1"/>
</dbReference>
<dbReference type="SMART" id="SM00343">
    <property type="entry name" value="ZnF_C2HC"/>
    <property type="match status" value="2"/>
</dbReference>
<gene>
    <name evidence="5" type="ORF">QYE76_017100</name>
</gene>
<dbReference type="GO" id="GO:0003824">
    <property type="term" value="F:catalytic activity"/>
    <property type="evidence" value="ECO:0007669"/>
    <property type="project" value="InterPro"/>
</dbReference>
<keyword evidence="1" id="KW-0863">Zinc-finger</keyword>
<protein>
    <recommendedName>
        <fullName evidence="7">Retrotransposon protein, putative, unclassified</fullName>
    </recommendedName>
</protein>
<dbReference type="PROSITE" id="PS50158">
    <property type="entry name" value="ZF_CCHC"/>
    <property type="match status" value="1"/>
</dbReference>
<feature type="region of interest" description="Disordered" evidence="2">
    <location>
        <begin position="650"/>
        <end position="684"/>
    </location>
</feature>
<dbReference type="SUPFAM" id="SSF56219">
    <property type="entry name" value="DNase I-like"/>
    <property type="match status" value="1"/>
</dbReference>
<dbReference type="EMBL" id="JAUUTY010000739">
    <property type="protein sequence ID" value="KAK1590520.1"/>
    <property type="molecule type" value="Genomic_DNA"/>
</dbReference>
<proteinExistence type="predicted"/>
<feature type="region of interest" description="Disordered" evidence="2">
    <location>
        <begin position="797"/>
        <end position="831"/>
    </location>
</feature>
<dbReference type="PANTHER" id="PTHR33116:SF87">
    <property type="entry name" value="OS01G0158850 PROTEIN"/>
    <property type="match status" value="1"/>
</dbReference>